<evidence type="ECO:0000256" key="1">
    <source>
        <dbReference type="ARBA" id="ARBA00004141"/>
    </source>
</evidence>
<keyword evidence="3" id="KW-0813">Transport</keyword>
<dbReference type="FunCoup" id="A0A096P7H0">
    <property type="interactions" value="665"/>
</dbReference>
<dbReference type="Proteomes" id="UP000009170">
    <property type="component" value="Unassembled WGS sequence"/>
</dbReference>
<dbReference type="PIRSF" id="PIRSF016379">
    <property type="entry name" value="ENT"/>
    <property type="match status" value="1"/>
</dbReference>
<dbReference type="InterPro" id="IPR002259">
    <property type="entry name" value="Eqnu_transpt"/>
</dbReference>
<dbReference type="PRINTS" id="PR01130">
    <property type="entry name" value="DERENTRNSPRT"/>
</dbReference>
<keyword evidence="10" id="KW-1185">Reference proteome</keyword>
<feature type="transmembrane region" description="Helical" evidence="8">
    <location>
        <begin position="30"/>
        <end position="50"/>
    </location>
</feature>
<evidence type="ECO:0000256" key="4">
    <source>
        <dbReference type="ARBA" id="ARBA00022692"/>
    </source>
</evidence>
<dbReference type="OrthoDB" id="1856718at2759"/>
<feature type="region of interest" description="Disordered" evidence="7">
    <location>
        <begin position="238"/>
        <end position="276"/>
    </location>
</feature>
<gene>
    <name evidence="9" type="ORF">OT_ostta13g01800</name>
</gene>
<dbReference type="InParanoid" id="A0A096P7H0"/>
<dbReference type="KEGG" id="ota:OT_ostta13g01800"/>
<evidence type="ECO:0000256" key="6">
    <source>
        <dbReference type="ARBA" id="ARBA00023136"/>
    </source>
</evidence>
<feature type="region of interest" description="Disordered" evidence="7">
    <location>
        <begin position="1"/>
        <end position="24"/>
    </location>
</feature>
<dbReference type="STRING" id="70448.A0A096P7H0"/>
<dbReference type="PANTHER" id="PTHR10332">
    <property type="entry name" value="EQUILIBRATIVE NUCLEOSIDE TRANSPORTER"/>
    <property type="match status" value="1"/>
</dbReference>
<keyword evidence="6 8" id="KW-0472">Membrane</keyword>
<feature type="transmembrane region" description="Helical" evidence="8">
    <location>
        <begin position="319"/>
        <end position="337"/>
    </location>
</feature>
<evidence type="ECO:0000313" key="9">
    <source>
        <dbReference type="EMBL" id="CEG00135.1"/>
    </source>
</evidence>
<feature type="transmembrane region" description="Helical" evidence="8">
    <location>
        <begin position="425"/>
        <end position="446"/>
    </location>
</feature>
<comment type="similarity">
    <text evidence="2">Belongs to the SLC29A/ENT transporter (TC 2.A.57) family.</text>
</comment>
<comment type="caution">
    <text evidence="9">The sequence shown here is derived from an EMBL/GenBank/DDBJ whole genome shotgun (WGS) entry which is preliminary data.</text>
</comment>
<keyword evidence="4 8" id="KW-0812">Transmembrane</keyword>
<dbReference type="AlphaFoldDB" id="A0A096P7H0"/>
<dbReference type="PANTHER" id="PTHR10332:SF88">
    <property type="entry name" value="EQUILIBRATIVE NUCLEOSIDE TRANSPORTER 1, ISOFORM A"/>
    <property type="match status" value="1"/>
</dbReference>
<dbReference type="InterPro" id="IPR036259">
    <property type="entry name" value="MFS_trans_sf"/>
</dbReference>
<reference evidence="10" key="1">
    <citation type="journal article" date="2006" name="Proc. Natl. Acad. Sci. U.S.A.">
        <title>Genome analysis of the smallest free-living eukaryote Ostreococcus tauri unveils many unique features.</title>
        <authorList>
            <person name="Derelle E."/>
            <person name="Ferraz C."/>
            <person name="Rombauts S."/>
            <person name="Rouze P."/>
            <person name="Worden A.Z."/>
            <person name="Robbens S."/>
            <person name="Partensky F."/>
            <person name="Degroeve S."/>
            <person name="Echeynie S."/>
            <person name="Cooke R."/>
            <person name="Saeys Y."/>
            <person name="Wuyts J."/>
            <person name="Jabbari K."/>
            <person name="Bowler C."/>
            <person name="Panaud O."/>
            <person name="Piegu B."/>
            <person name="Ball S.G."/>
            <person name="Ral J.-P."/>
            <person name="Bouget F.-Y."/>
            <person name="Piganeau G."/>
            <person name="De Baets B."/>
            <person name="Picard A."/>
            <person name="Delseny M."/>
            <person name="Demaille J."/>
            <person name="Van de Peer Y."/>
            <person name="Moreau H."/>
        </authorList>
    </citation>
    <scope>NUCLEOTIDE SEQUENCE [LARGE SCALE GENOMIC DNA]</scope>
    <source>
        <strain evidence="10">OTTH 0595 / CCAP 157/2 / RCC745</strain>
    </source>
</reference>
<evidence type="ECO:0000256" key="3">
    <source>
        <dbReference type="ARBA" id="ARBA00022448"/>
    </source>
</evidence>
<keyword evidence="5 8" id="KW-1133">Transmembrane helix</keyword>
<protein>
    <submittedName>
        <fullName evidence="9">Equilibrative nucleoside transporter</fullName>
    </submittedName>
</protein>
<dbReference type="GO" id="GO:0005886">
    <property type="term" value="C:plasma membrane"/>
    <property type="evidence" value="ECO:0007669"/>
    <property type="project" value="TreeGrafter"/>
</dbReference>
<accession>A0A096P7H0</accession>
<comment type="subcellular location">
    <subcellularLocation>
        <location evidence="1">Membrane</location>
        <topology evidence="1">Multi-pass membrane protein</topology>
    </subcellularLocation>
</comment>
<evidence type="ECO:0000256" key="5">
    <source>
        <dbReference type="ARBA" id="ARBA00022989"/>
    </source>
</evidence>
<proteinExistence type="inferred from homology"/>
<feature type="transmembrane region" description="Helical" evidence="8">
    <location>
        <begin position="138"/>
        <end position="163"/>
    </location>
</feature>
<evidence type="ECO:0000313" key="10">
    <source>
        <dbReference type="Proteomes" id="UP000009170"/>
    </source>
</evidence>
<feature type="compositionally biased region" description="Acidic residues" evidence="7">
    <location>
        <begin position="257"/>
        <end position="268"/>
    </location>
</feature>
<feature type="transmembrane region" description="Helical" evidence="8">
    <location>
        <begin position="175"/>
        <end position="193"/>
    </location>
</feature>
<feature type="transmembrane region" description="Helical" evidence="8">
    <location>
        <begin position="358"/>
        <end position="378"/>
    </location>
</feature>
<feature type="transmembrane region" description="Helical" evidence="8">
    <location>
        <begin position="390"/>
        <end position="413"/>
    </location>
</feature>
<dbReference type="SUPFAM" id="SSF103473">
    <property type="entry name" value="MFS general substrate transporter"/>
    <property type="match status" value="1"/>
</dbReference>
<sequence>MDDDARDGTDDGTANDGPSSDGTADARSNALAAVFFAVGVGTLAPWNVFITARPYFAARFATSNERAVEASFEAAFASAYSVSNLVVSWAVWRSQLVEGRRDGTRLTGPLFVVGLALWTCGATTRIDASPDFVFAETLLIIAFVGGLTAIAQSGGFAAASALPAAYAQAMMSGQAASGVAVSLVAMMTTAGMGETMKANERHAEAYFYVATVTLFACAWATTRLAKIPMYRRRQEEAREAEAHADTARVETRTLLGGDEDEIEGDSVEDVERNDEASASFDAKEECRLYRLTVVTTFVATLCVFPAVTSAIESTSGTFGALWSPTLFLLFNLGDLLGRHLASIHPKTPPSGRSLLQTATLRFAFVPLIAVCNVSTSGWRAPKVFTMDVFPLFFITSLAVTNGWTASVAMMHGASRAHPSKREAEGVVLNFCLVAGIFAGTTLSLVFSSV</sequence>
<dbReference type="GeneID" id="9835747"/>
<dbReference type="Pfam" id="PF01733">
    <property type="entry name" value="Nucleoside_tran"/>
    <property type="match status" value="1"/>
</dbReference>
<reference evidence="9 10" key="2">
    <citation type="journal article" date="2014" name="BMC Genomics">
        <title>An improved genome of the model marine alga Ostreococcus tauri unfolds by assessing Illumina de novo assemblies.</title>
        <authorList>
            <person name="Blanc-Mathieu R."/>
            <person name="Verhelst B."/>
            <person name="Derelle E."/>
            <person name="Rombauts S."/>
            <person name="Bouget F.Y."/>
            <person name="Carre I."/>
            <person name="Chateau A."/>
            <person name="Eyre-Walker A."/>
            <person name="Grimsley N."/>
            <person name="Moreau H."/>
            <person name="Piegu B."/>
            <person name="Rivals E."/>
            <person name="Schackwitz W."/>
            <person name="Van de Peer Y."/>
            <person name="Piganeau G."/>
        </authorList>
    </citation>
    <scope>NUCLEOTIDE SEQUENCE [LARGE SCALE GENOMIC DNA]</scope>
    <source>
        <strain evidence="10">OTTH 0595 / CCAP 157/2 / RCC745</strain>
    </source>
</reference>
<feature type="compositionally biased region" description="Basic and acidic residues" evidence="7">
    <location>
        <begin position="238"/>
        <end position="251"/>
    </location>
</feature>
<feature type="transmembrane region" description="Helical" evidence="8">
    <location>
        <begin position="205"/>
        <end position="225"/>
    </location>
</feature>
<organism evidence="9 10">
    <name type="scientific">Ostreococcus tauri</name>
    <name type="common">Marine green alga</name>
    <dbReference type="NCBI Taxonomy" id="70448"/>
    <lineage>
        <taxon>Eukaryota</taxon>
        <taxon>Viridiplantae</taxon>
        <taxon>Chlorophyta</taxon>
        <taxon>Mamiellophyceae</taxon>
        <taxon>Mamiellales</taxon>
        <taxon>Bathycoccaceae</taxon>
        <taxon>Ostreococcus</taxon>
    </lineage>
</organism>
<evidence type="ECO:0000256" key="2">
    <source>
        <dbReference type="ARBA" id="ARBA00007965"/>
    </source>
</evidence>
<dbReference type="GO" id="GO:0005337">
    <property type="term" value="F:nucleoside transmembrane transporter activity"/>
    <property type="evidence" value="ECO:0007669"/>
    <property type="project" value="InterPro"/>
</dbReference>
<dbReference type="RefSeq" id="XP_003082656.2">
    <property type="nucleotide sequence ID" value="XM_003082608.2"/>
</dbReference>
<evidence type="ECO:0000256" key="8">
    <source>
        <dbReference type="SAM" id="Phobius"/>
    </source>
</evidence>
<feature type="transmembrane region" description="Helical" evidence="8">
    <location>
        <begin position="288"/>
        <end position="307"/>
    </location>
</feature>
<name>A0A096P7H0_OSTTA</name>
<evidence type="ECO:0000256" key="7">
    <source>
        <dbReference type="SAM" id="MobiDB-lite"/>
    </source>
</evidence>
<dbReference type="EMBL" id="CAID01000013">
    <property type="protein sequence ID" value="CEG00135.1"/>
    <property type="molecule type" value="Genomic_DNA"/>
</dbReference>